<dbReference type="RefSeq" id="WP_073826382.1">
    <property type="nucleotide sequence ID" value="NZ_JAUNKL010000034.1"/>
</dbReference>
<reference evidence="2" key="1">
    <citation type="submission" date="2016-12" db="EMBL/GenBank/DDBJ databases">
        <authorList>
            <person name="Meng X."/>
        </authorList>
    </citation>
    <scope>NUCLEOTIDE SEQUENCE [LARGE SCALE GENOMIC DNA]</scope>
    <source>
        <strain evidence="2">DSM 20732</strain>
    </source>
</reference>
<organism evidence="1 2">
    <name type="scientific">Buchananella hordeovulneris</name>
    <dbReference type="NCBI Taxonomy" id="52770"/>
    <lineage>
        <taxon>Bacteria</taxon>
        <taxon>Bacillati</taxon>
        <taxon>Actinomycetota</taxon>
        <taxon>Actinomycetes</taxon>
        <taxon>Actinomycetales</taxon>
        <taxon>Actinomycetaceae</taxon>
        <taxon>Buchananella</taxon>
    </lineage>
</organism>
<evidence type="ECO:0000313" key="2">
    <source>
        <dbReference type="Proteomes" id="UP000185612"/>
    </source>
</evidence>
<comment type="caution">
    <text evidence="1">The sequence shown here is derived from an EMBL/GenBank/DDBJ whole genome shotgun (WGS) entry which is preliminary data.</text>
</comment>
<dbReference type="Proteomes" id="UP000185612">
    <property type="component" value="Unassembled WGS sequence"/>
</dbReference>
<accession>A0A1Q5PT15</accession>
<evidence type="ECO:0000313" key="1">
    <source>
        <dbReference type="EMBL" id="OKL50744.1"/>
    </source>
</evidence>
<gene>
    <name evidence="1" type="ORF">BSZ40_10960</name>
</gene>
<dbReference type="InParanoid" id="A0A1Q5PT15"/>
<name>A0A1Q5PT15_9ACTO</name>
<proteinExistence type="predicted"/>
<protein>
    <recommendedName>
        <fullName evidence="3">Short-chain dehydrogenase</fullName>
    </recommendedName>
</protein>
<evidence type="ECO:0008006" key="3">
    <source>
        <dbReference type="Google" id="ProtNLM"/>
    </source>
</evidence>
<dbReference type="EMBL" id="MQVS01000017">
    <property type="protein sequence ID" value="OKL50744.1"/>
    <property type="molecule type" value="Genomic_DNA"/>
</dbReference>
<keyword evidence="2" id="KW-1185">Reference proteome</keyword>
<sequence>MLLPAVRHLLRESEEVVVAARRASRALSGVAGSVAAIDADWSHPAHYAELCLEAVAGREVRGVLLWVHQPHRDAVTQAIEPVLSQATRVVRLWGSASGDPRAKARASYRPSVGDLCEVYLGSVAGPDGRSWLTHEQISQGALTALRGDCREHAVGDLSVA</sequence>
<dbReference type="AlphaFoldDB" id="A0A1Q5PT15"/>